<feature type="non-terminal residue" evidence="2">
    <location>
        <position position="1"/>
    </location>
</feature>
<dbReference type="PaxDb" id="39947-A0A0P0XXP1"/>
<feature type="region of interest" description="Disordered" evidence="1">
    <location>
        <begin position="1"/>
        <end position="25"/>
    </location>
</feature>
<dbReference type="Proteomes" id="UP000059680">
    <property type="component" value="Chromosome 10"/>
</dbReference>
<dbReference type="Gramene" id="Os10t0579850-00">
    <property type="protein sequence ID" value="Os10t0579850-00"/>
    <property type="gene ID" value="Os10g0579850"/>
</dbReference>
<feature type="compositionally biased region" description="Basic residues" evidence="1">
    <location>
        <begin position="129"/>
        <end position="142"/>
    </location>
</feature>
<feature type="compositionally biased region" description="Acidic residues" evidence="1">
    <location>
        <begin position="58"/>
        <end position="74"/>
    </location>
</feature>
<accession>A0A0P0XXP1</accession>
<dbReference type="InParanoid" id="A0A0P0XXP1"/>
<dbReference type="AlphaFoldDB" id="A0A0P0XXP1"/>
<organism evidence="2 3">
    <name type="scientific">Oryza sativa subsp. japonica</name>
    <name type="common">Rice</name>
    <dbReference type="NCBI Taxonomy" id="39947"/>
    <lineage>
        <taxon>Eukaryota</taxon>
        <taxon>Viridiplantae</taxon>
        <taxon>Streptophyta</taxon>
        <taxon>Embryophyta</taxon>
        <taxon>Tracheophyta</taxon>
        <taxon>Spermatophyta</taxon>
        <taxon>Magnoliopsida</taxon>
        <taxon>Liliopsida</taxon>
        <taxon>Poales</taxon>
        <taxon>Poaceae</taxon>
        <taxon>BOP clade</taxon>
        <taxon>Oryzoideae</taxon>
        <taxon>Oryzeae</taxon>
        <taxon>Oryzinae</taxon>
        <taxon>Oryza</taxon>
        <taxon>Oryza sativa</taxon>
    </lineage>
</organism>
<evidence type="ECO:0000313" key="2">
    <source>
        <dbReference type="EMBL" id="BAT12244.1"/>
    </source>
</evidence>
<feature type="compositionally biased region" description="Basic and acidic residues" evidence="1">
    <location>
        <begin position="166"/>
        <end position="175"/>
    </location>
</feature>
<evidence type="ECO:0000256" key="1">
    <source>
        <dbReference type="SAM" id="MobiDB-lite"/>
    </source>
</evidence>
<feature type="region of interest" description="Disordered" evidence="1">
    <location>
        <begin position="114"/>
        <end position="209"/>
    </location>
</feature>
<dbReference type="EMBL" id="AP014966">
    <property type="protein sequence ID" value="BAT12244.1"/>
    <property type="molecule type" value="Genomic_DNA"/>
</dbReference>
<gene>
    <name evidence="2" type="ordered locus">Os10g0579850</name>
    <name evidence="2" type="ORF">OSNPB_100579850</name>
</gene>
<proteinExistence type="predicted"/>
<feature type="compositionally biased region" description="Basic and acidic residues" evidence="1">
    <location>
        <begin position="188"/>
        <end position="207"/>
    </location>
</feature>
<evidence type="ECO:0000313" key="3">
    <source>
        <dbReference type="Proteomes" id="UP000059680"/>
    </source>
</evidence>
<reference evidence="3" key="1">
    <citation type="journal article" date="2005" name="Nature">
        <title>The map-based sequence of the rice genome.</title>
        <authorList>
            <consortium name="International rice genome sequencing project (IRGSP)"/>
            <person name="Matsumoto T."/>
            <person name="Wu J."/>
            <person name="Kanamori H."/>
            <person name="Katayose Y."/>
            <person name="Fujisawa M."/>
            <person name="Namiki N."/>
            <person name="Mizuno H."/>
            <person name="Yamamoto K."/>
            <person name="Antonio B.A."/>
            <person name="Baba T."/>
            <person name="Sakata K."/>
            <person name="Nagamura Y."/>
            <person name="Aoki H."/>
            <person name="Arikawa K."/>
            <person name="Arita K."/>
            <person name="Bito T."/>
            <person name="Chiden Y."/>
            <person name="Fujitsuka N."/>
            <person name="Fukunaka R."/>
            <person name="Hamada M."/>
            <person name="Harada C."/>
            <person name="Hayashi A."/>
            <person name="Hijishita S."/>
            <person name="Honda M."/>
            <person name="Hosokawa S."/>
            <person name="Ichikawa Y."/>
            <person name="Idonuma A."/>
            <person name="Iijima M."/>
            <person name="Ikeda M."/>
            <person name="Ikeno M."/>
            <person name="Ito K."/>
            <person name="Ito S."/>
            <person name="Ito T."/>
            <person name="Ito Y."/>
            <person name="Ito Y."/>
            <person name="Iwabuchi A."/>
            <person name="Kamiya K."/>
            <person name="Karasawa W."/>
            <person name="Kurita K."/>
            <person name="Katagiri S."/>
            <person name="Kikuta A."/>
            <person name="Kobayashi H."/>
            <person name="Kobayashi N."/>
            <person name="Machita K."/>
            <person name="Maehara T."/>
            <person name="Masukawa M."/>
            <person name="Mizubayashi T."/>
            <person name="Mukai Y."/>
            <person name="Nagasaki H."/>
            <person name="Nagata Y."/>
            <person name="Naito S."/>
            <person name="Nakashima M."/>
            <person name="Nakama Y."/>
            <person name="Nakamichi Y."/>
            <person name="Nakamura M."/>
            <person name="Meguro A."/>
            <person name="Negishi M."/>
            <person name="Ohta I."/>
            <person name="Ohta T."/>
            <person name="Okamoto M."/>
            <person name="Ono N."/>
            <person name="Saji S."/>
            <person name="Sakaguchi M."/>
            <person name="Sakai K."/>
            <person name="Shibata M."/>
            <person name="Shimokawa T."/>
            <person name="Song J."/>
            <person name="Takazaki Y."/>
            <person name="Terasawa K."/>
            <person name="Tsugane M."/>
            <person name="Tsuji K."/>
            <person name="Ueda S."/>
            <person name="Waki K."/>
            <person name="Yamagata H."/>
            <person name="Yamamoto M."/>
            <person name="Yamamoto S."/>
            <person name="Yamane H."/>
            <person name="Yoshiki S."/>
            <person name="Yoshihara R."/>
            <person name="Yukawa K."/>
            <person name="Zhong H."/>
            <person name="Yano M."/>
            <person name="Yuan Q."/>
            <person name="Ouyang S."/>
            <person name="Liu J."/>
            <person name="Jones K.M."/>
            <person name="Gansberger K."/>
            <person name="Moffat K."/>
            <person name="Hill J."/>
            <person name="Bera J."/>
            <person name="Fadrosh D."/>
            <person name="Jin S."/>
            <person name="Johri S."/>
            <person name="Kim M."/>
            <person name="Overton L."/>
            <person name="Reardon M."/>
            <person name="Tsitrin T."/>
            <person name="Vuong H."/>
            <person name="Weaver B."/>
            <person name="Ciecko A."/>
            <person name="Tallon L."/>
            <person name="Jackson J."/>
            <person name="Pai G."/>
            <person name="Aken S.V."/>
            <person name="Utterback T."/>
            <person name="Reidmuller S."/>
            <person name="Feldblyum T."/>
            <person name="Hsiao J."/>
            <person name="Zismann V."/>
            <person name="Iobst S."/>
            <person name="de Vazeille A.R."/>
            <person name="Buell C.R."/>
            <person name="Ying K."/>
            <person name="Li Y."/>
            <person name="Lu T."/>
            <person name="Huang Y."/>
            <person name="Zhao Q."/>
            <person name="Feng Q."/>
            <person name="Zhang L."/>
            <person name="Zhu J."/>
            <person name="Weng Q."/>
            <person name="Mu J."/>
            <person name="Lu Y."/>
            <person name="Fan D."/>
            <person name="Liu Y."/>
            <person name="Guan J."/>
            <person name="Zhang Y."/>
            <person name="Yu S."/>
            <person name="Liu X."/>
            <person name="Zhang Y."/>
            <person name="Hong G."/>
            <person name="Han B."/>
            <person name="Choisne N."/>
            <person name="Demange N."/>
            <person name="Orjeda G."/>
            <person name="Samain S."/>
            <person name="Cattolico L."/>
            <person name="Pelletier E."/>
            <person name="Couloux A."/>
            <person name="Segurens B."/>
            <person name="Wincker P."/>
            <person name="D'Hont A."/>
            <person name="Scarpelli C."/>
            <person name="Weissenbach J."/>
            <person name="Salanoubat M."/>
            <person name="Quetier F."/>
            <person name="Yu Y."/>
            <person name="Kim H.R."/>
            <person name="Rambo T."/>
            <person name="Currie J."/>
            <person name="Collura K."/>
            <person name="Luo M."/>
            <person name="Yang T."/>
            <person name="Ammiraju J.S.S."/>
            <person name="Engler F."/>
            <person name="Soderlund C."/>
            <person name="Wing R.A."/>
            <person name="Palmer L.E."/>
            <person name="de la Bastide M."/>
            <person name="Spiegel L."/>
            <person name="Nascimento L."/>
            <person name="Zutavern T."/>
            <person name="O'Shaughnessy A."/>
            <person name="Dike S."/>
            <person name="Dedhia N."/>
            <person name="Preston R."/>
            <person name="Balija V."/>
            <person name="McCombie W.R."/>
            <person name="Chow T."/>
            <person name="Chen H."/>
            <person name="Chung M."/>
            <person name="Chen C."/>
            <person name="Shaw J."/>
            <person name="Wu H."/>
            <person name="Hsiao K."/>
            <person name="Chao Y."/>
            <person name="Chu M."/>
            <person name="Cheng C."/>
            <person name="Hour A."/>
            <person name="Lee P."/>
            <person name="Lin S."/>
            <person name="Lin Y."/>
            <person name="Liou J."/>
            <person name="Liu S."/>
            <person name="Hsing Y."/>
            <person name="Raghuvanshi S."/>
            <person name="Mohanty A."/>
            <person name="Bharti A.K."/>
            <person name="Gaur A."/>
            <person name="Gupta V."/>
            <person name="Kumar D."/>
            <person name="Ravi V."/>
            <person name="Vij S."/>
            <person name="Kapur A."/>
            <person name="Khurana P."/>
            <person name="Khurana P."/>
            <person name="Khurana J.P."/>
            <person name="Tyagi A.K."/>
            <person name="Gaikwad K."/>
            <person name="Singh A."/>
            <person name="Dalal V."/>
            <person name="Srivastava S."/>
            <person name="Dixit A."/>
            <person name="Pal A.K."/>
            <person name="Ghazi I.A."/>
            <person name="Yadav M."/>
            <person name="Pandit A."/>
            <person name="Bhargava A."/>
            <person name="Sureshbabu K."/>
            <person name="Batra K."/>
            <person name="Sharma T.R."/>
            <person name="Mohapatra T."/>
            <person name="Singh N.K."/>
            <person name="Messing J."/>
            <person name="Nelson A.B."/>
            <person name="Fuks G."/>
            <person name="Kavchok S."/>
            <person name="Keizer G."/>
            <person name="Linton E."/>
            <person name="Llaca V."/>
            <person name="Song R."/>
            <person name="Tanyolac B."/>
            <person name="Young S."/>
            <person name="Ho-Il K."/>
            <person name="Hahn J.H."/>
            <person name="Sangsakoo G."/>
            <person name="Vanavichit A."/>
            <person name="de Mattos Luiz.A.T."/>
            <person name="Zimmer P.D."/>
            <person name="Malone G."/>
            <person name="Dellagostin O."/>
            <person name="de Oliveira A.C."/>
            <person name="Bevan M."/>
            <person name="Bancroft I."/>
            <person name="Minx P."/>
            <person name="Cordum H."/>
            <person name="Wilson R."/>
            <person name="Cheng Z."/>
            <person name="Jin W."/>
            <person name="Jiang J."/>
            <person name="Leong S.A."/>
            <person name="Iwama H."/>
            <person name="Gojobori T."/>
            <person name="Itoh T."/>
            <person name="Niimura Y."/>
            <person name="Fujii Y."/>
            <person name="Habara T."/>
            <person name="Sakai H."/>
            <person name="Sato Y."/>
            <person name="Wilson G."/>
            <person name="Kumar K."/>
            <person name="McCouch S."/>
            <person name="Juretic N."/>
            <person name="Hoen D."/>
            <person name="Wright S."/>
            <person name="Bruskiewich R."/>
            <person name="Bureau T."/>
            <person name="Miyao A."/>
            <person name="Hirochika H."/>
            <person name="Nishikawa T."/>
            <person name="Kadowaki K."/>
            <person name="Sugiura M."/>
            <person name="Burr B."/>
            <person name="Sasaki T."/>
        </authorList>
    </citation>
    <scope>NUCLEOTIDE SEQUENCE [LARGE SCALE GENOMIC DNA]</scope>
    <source>
        <strain evidence="3">cv. Nipponbare</strain>
    </source>
</reference>
<reference evidence="2 3" key="3">
    <citation type="journal article" date="2013" name="Rice">
        <title>Improvement of the Oryza sativa Nipponbare reference genome using next generation sequence and optical map data.</title>
        <authorList>
            <person name="Kawahara Y."/>
            <person name="de la Bastide M."/>
            <person name="Hamilton J.P."/>
            <person name="Kanamori H."/>
            <person name="McCombie W.R."/>
            <person name="Ouyang S."/>
            <person name="Schwartz D.C."/>
            <person name="Tanaka T."/>
            <person name="Wu J."/>
            <person name="Zhou S."/>
            <person name="Childs K.L."/>
            <person name="Davidson R.M."/>
            <person name="Lin H."/>
            <person name="Quesada-Ocampo L."/>
            <person name="Vaillancourt B."/>
            <person name="Sakai H."/>
            <person name="Lee S.S."/>
            <person name="Kim J."/>
            <person name="Numa H."/>
            <person name="Itoh T."/>
            <person name="Buell C.R."/>
            <person name="Matsumoto T."/>
        </authorList>
    </citation>
    <scope>NUCLEOTIDE SEQUENCE [LARGE SCALE GENOMIC DNA]</scope>
    <source>
        <strain evidence="3">cv. Nipponbare</strain>
    </source>
</reference>
<feature type="region of interest" description="Disordered" evidence="1">
    <location>
        <begin position="41"/>
        <end position="82"/>
    </location>
</feature>
<dbReference type="FunCoup" id="A0A0P0XXP1">
    <property type="interactions" value="4"/>
</dbReference>
<protein>
    <submittedName>
        <fullName evidence="2">Os10g0579850 protein</fullName>
    </submittedName>
</protein>
<feature type="compositionally biased region" description="Acidic residues" evidence="1">
    <location>
        <begin position="16"/>
        <end position="25"/>
    </location>
</feature>
<sequence>GLLGLVAGGEQQVEGEVGEADEGPEPEVVVEVGRVQVRRQPAAGAVAPLGDRRHDGDDERVDVEAEGEGEEGESGADAAHGPGRLAVEELQLRDAAEHVGSSQHHELWHLPQDAHRPLLPSQPPPLHQSSRRHGHHHQHTPHAHPLQLRQTTRAPPPPRHRHHHHVVEQHPQQHEHHLHRHQRRHRHPEPPPEHPRVHGHPLLDEGGGHLPQRRRVQHARHPDGHYPRQHLHALHLAHRAHLPHAAPVHPHGGLVQPP</sequence>
<name>A0A0P0XXP1_ORYSJ</name>
<feature type="compositionally biased region" description="Basic residues" evidence="1">
    <location>
        <begin position="176"/>
        <end position="187"/>
    </location>
</feature>
<keyword evidence="3" id="KW-1185">Reference proteome</keyword>
<reference evidence="2 3" key="2">
    <citation type="journal article" date="2013" name="Plant Cell Physiol.">
        <title>Rice Annotation Project Database (RAP-DB): an integrative and interactive database for rice genomics.</title>
        <authorList>
            <person name="Sakai H."/>
            <person name="Lee S.S."/>
            <person name="Tanaka T."/>
            <person name="Numa H."/>
            <person name="Kim J."/>
            <person name="Kawahara Y."/>
            <person name="Wakimoto H."/>
            <person name="Yang C.C."/>
            <person name="Iwamoto M."/>
            <person name="Abe T."/>
            <person name="Yamada Y."/>
            <person name="Muto A."/>
            <person name="Inokuchi H."/>
            <person name="Ikemura T."/>
            <person name="Matsumoto T."/>
            <person name="Sasaki T."/>
            <person name="Itoh T."/>
        </authorList>
    </citation>
    <scope>NUCLEOTIDE SEQUENCE [LARGE SCALE GENOMIC DNA]</scope>
    <source>
        <strain evidence="3">cv. Nipponbare</strain>
    </source>
</reference>